<protein>
    <submittedName>
        <fullName evidence="3">Uncharacterized protein LOC103506345 isoform X1</fullName>
    </submittedName>
    <submittedName>
        <fullName evidence="4">Uncharacterized protein LOC103506345 isoform X3</fullName>
    </submittedName>
</protein>
<name>A0A3Q0IS85_DIACI</name>
<gene>
    <name evidence="3 4" type="primary">LOC103506345</name>
</gene>
<feature type="signal peptide" evidence="1">
    <location>
        <begin position="1"/>
        <end position="28"/>
    </location>
</feature>
<keyword evidence="2" id="KW-1185">Reference proteome</keyword>
<evidence type="ECO:0000256" key="1">
    <source>
        <dbReference type="SAM" id="SignalP"/>
    </source>
</evidence>
<proteinExistence type="predicted"/>
<accession>A0A3Q0IS85</accession>
<dbReference type="PROSITE" id="PS51257">
    <property type="entry name" value="PROKAR_LIPOPROTEIN"/>
    <property type="match status" value="1"/>
</dbReference>
<dbReference type="RefSeq" id="XP_026677210.1">
    <property type="nucleotide sequence ID" value="XM_026821409.1"/>
</dbReference>
<sequence length="118" mass="12987">MIKSLVLNLTILTACMLILSVNLIGCTAHVSQSNVHTAHVSQGKVHTAHVSQGKVHTAHHVKGDVTQGKVHTARKSKHDKFTIEELMTLKFPTRISDDIDADPCKSRKSFTLLLSHNM</sequence>
<reference evidence="3 4" key="1">
    <citation type="submission" date="2025-04" db="UniProtKB">
        <authorList>
            <consortium name="RefSeq"/>
        </authorList>
    </citation>
    <scope>IDENTIFICATION</scope>
</reference>
<dbReference type="AlphaFoldDB" id="A0A3Q0IS85"/>
<dbReference type="RefSeq" id="XP_026677209.1">
    <property type="nucleotide sequence ID" value="XM_026821408.1"/>
</dbReference>
<dbReference type="GeneID" id="103506345"/>
<evidence type="ECO:0000313" key="3">
    <source>
        <dbReference type="RefSeq" id="XP_026677209.1"/>
    </source>
</evidence>
<feature type="chain" id="PRO_5044597832" evidence="1">
    <location>
        <begin position="29"/>
        <end position="118"/>
    </location>
</feature>
<organism evidence="2 4">
    <name type="scientific">Diaphorina citri</name>
    <name type="common">Asian citrus psyllid</name>
    <dbReference type="NCBI Taxonomy" id="121845"/>
    <lineage>
        <taxon>Eukaryota</taxon>
        <taxon>Metazoa</taxon>
        <taxon>Ecdysozoa</taxon>
        <taxon>Arthropoda</taxon>
        <taxon>Hexapoda</taxon>
        <taxon>Insecta</taxon>
        <taxon>Pterygota</taxon>
        <taxon>Neoptera</taxon>
        <taxon>Paraneoptera</taxon>
        <taxon>Hemiptera</taxon>
        <taxon>Sternorrhyncha</taxon>
        <taxon>Psylloidea</taxon>
        <taxon>Psyllidae</taxon>
        <taxon>Diaphorininae</taxon>
        <taxon>Diaphorina</taxon>
    </lineage>
</organism>
<evidence type="ECO:0000313" key="2">
    <source>
        <dbReference type="Proteomes" id="UP000079169"/>
    </source>
</evidence>
<evidence type="ECO:0000313" key="4">
    <source>
        <dbReference type="RefSeq" id="XP_026677210.1"/>
    </source>
</evidence>
<keyword evidence="1" id="KW-0732">Signal</keyword>
<dbReference type="Proteomes" id="UP000079169">
    <property type="component" value="Unplaced"/>
</dbReference>